<dbReference type="Proteomes" id="UP000197138">
    <property type="component" value="Unassembled WGS sequence"/>
</dbReference>
<dbReference type="AlphaFoldDB" id="A0A218WTI6"/>
<protein>
    <submittedName>
        <fullName evidence="2">Uncharacterized protein</fullName>
    </submittedName>
</protein>
<sequence>MIDWIRPYTSSSFLLISSSCCCFFFFFIVSLIHQFHGQTVSLSNTFLLPVTKDASSLQYLAKIRPGGNSPRPFTLFLDLSGPELWTSHGAMKIKTRVS</sequence>
<feature type="transmembrane region" description="Helical" evidence="1">
    <location>
        <begin position="12"/>
        <end position="32"/>
    </location>
</feature>
<organism evidence="2 3">
    <name type="scientific">Punica granatum</name>
    <name type="common">Pomegranate</name>
    <dbReference type="NCBI Taxonomy" id="22663"/>
    <lineage>
        <taxon>Eukaryota</taxon>
        <taxon>Viridiplantae</taxon>
        <taxon>Streptophyta</taxon>
        <taxon>Embryophyta</taxon>
        <taxon>Tracheophyta</taxon>
        <taxon>Spermatophyta</taxon>
        <taxon>Magnoliopsida</taxon>
        <taxon>eudicotyledons</taxon>
        <taxon>Gunneridae</taxon>
        <taxon>Pentapetalae</taxon>
        <taxon>rosids</taxon>
        <taxon>malvids</taxon>
        <taxon>Myrtales</taxon>
        <taxon>Lythraceae</taxon>
        <taxon>Punica</taxon>
    </lineage>
</organism>
<gene>
    <name evidence="2" type="ORF">CDL15_Pgr009463</name>
</gene>
<accession>A0A218WTI6</accession>
<name>A0A218WTI6_PUNGR</name>
<evidence type="ECO:0000313" key="2">
    <source>
        <dbReference type="EMBL" id="OWM75819.1"/>
    </source>
</evidence>
<evidence type="ECO:0000313" key="3">
    <source>
        <dbReference type="Proteomes" id="UP000197138"/>
    </source>
</evidence>
<proteinExistence type="predicted"/>
<dbReference type="EMBL" id="MTKT01003224">
    <property type="protein sequence ID" value="OWM75819.1"/>
    <property type="molecule type" value="Genomic_DNA"/>
</dbReference>
<evidence type="ECO:0000256" key="1">
    <source>
        <dbReference type="SAM" id="Phobius"/>
    </source>
</evidence>
<reference evidence="3" key="1">
    <citation type="journal article" date="2017" name="Plant J.">
        <title>The pomegranate (Punica granatum L.) genome and the genomics of punicalagin biosynthesis.</title>
        <authorList>
            <person name="Qin G."/>
            <person name="Xu C."/>
            <person name="Ming R."/>
            <person name="Tang H."/>
            <person name="Guyot R."/>
            <person name="Kramer E.M."/>
            <person name="Hu Y."/>
            <person name="Yi X."/>
            <person name="Qi Y."/>
            <person name="Xu X."/>
            <person name="Gao Z."/>
            <person name="Pan H."/>
            <person name="Jian J."/>
            <person name="Tian Y."/>
            <person name="Yue Z."/>
            <person name="Xu Y."/>
        </authorList>
    </citation>
    <scope>NUCLEOTIDE SEQUENCE [LARGE SCALE GENOMIC DNA]</scope>
    <source>
        <strain evidence="3">cv. Dabenzi</strain>
    </source>
</reference>
<dbReference type="PROSITE" id="PS51257">
    <property type="entry name" value="PROKAR_LIPOPROTEIN"/>
    <property type="match status" value="1"/>
</dbReference>
<keyword evidence="1" id="KW-1133">Transmembrane helix</keyword>
<comment type="caution">
    <text evidence="2">The sequence shown here is derived from an EMBL/GenBank/DDBJ whole genome shotgun (WGS) entry which is preliminary data.</text>
</comment>
<keyword evidence="1" id="KW-0812">Transmembrane</keyword>
<keyword evidence="1" id="KW-0472">Membrane</keyword>